<dbReference type="PANTHER" id="PTHR14969:SF13">
    <property type="entry name" value="AT30094P"/>
    <property type="match status" value="1"/>
</dbReference>
<keyword evidence="4" id="KW-1185">Reference proteome</keyword>
<proteinExistence type="predicted"/>
<dbReference type="OrthoDB" id="9789113at2"/>
<dbReference type="SUPFAM" id="SSF48317">
    <property type="entry name" value="Acid phosphatase/Vanadium-dependent haloperoxidase"/>
    <property type="match status" value="1"/>
</dbReference>
<feature type="transmembrane region" description="Helical" evidence="1">
    <location>
        <begin position="176"/>
        <end position="198"/>
    </location>
</feature>
<keyword evidence="1" id="KW-1133">Transmembrane helix</keyword>
<dbReference type="PANTHER" id="PTHR14969">
    <property type="entry name" value="SPHINGOSINE-1-PHOSPHATE PHOSPHOHYDROLASE"/>
    <property type="match status" value="1"/>
</dbReference>
<dbReference type="Proteomes" id="UP000317648">
    <property type="component" value="Chromosome"/>
</dbReference>
<organism evidence="3 4">
    <name type="scientific">Lignipirellula cremea</name>
    <dbReference type="NCBI Taxonomy" id="2528010"/>
    <lineage>
        <taxon>Bacteria</taxon>
        <taxon>Pseudomonadati</taxon>
        <taxon>Planctomycetota</taxon>
        <taxon>Planctomycetia</taxon>
        <taxon>Pirellulales</taxon>
        <taxon>Pirellulaceae</taxon>
        <taxon>Lignipirellula</taxon>
    </lineage>
</organism>
<evidence type="ECO:0000256" key="1">
    <source>
        <dbReference type="SAM" id="Phobius"/>
    </source>
</evidence>
<feature type="transmembrane region" description="Helical" evidence="1">
    <location>
        <begin position="204"/>
        <end position="222"/>
    </location>
</feature>
<feature type="transmembrane region" description="Helical" evidence="1">
    <location>
        <begin position="77"/>
        <end position="99"/>
    </location>
</feature>
<keyword evidence="1" id="KW-0812">Transmembrane</keyword>
<accession>A0A518DNW6</accession>
<feature type="transmembrane region" description="Helical" evidence="1">
    <location>
        <begin position="12"/>
        <end position="33"/>
    </location>
</feature>
<evidence type="ECO:0000313" key="4">
    <source>
        <dbReference type="Proteomes" id="UP000317648"/>
    </source>
</evidence>
<name>A0A518DNW6_9BACT</name>
<evidence type="ECO:0000313" key="3">
    <source>
        <dbReference type="EMBL" id="QDU93526.1"/>
    </source>
</evidence>
<protein>
    <submittedName>
        <fullName evidence="3">Phosphatidylglycerophosphatase B</fullName>
    </submittedName>
</protein>
<dbReference type="AlphaFoldDB" id="A0A518DNW6"/>
<dbReference type="CDD" id="cd03392">
    <property type="entry name" value="PAP2_like_2"/>
    <property type="match status" value="1"/>
</dbReference>
<gene>
    <name evidence="3" type="ORF">Pla8534_13060</name>
</gene>
<dbReference type="KEGG" id="lcre:Pla8534_13060"/>
<sequence>MEIQRRTGRWILAREPLVLTCLLVLAAAGWAFVELADEVLEGDALHFDEQIVLAMRNPDDLSQTIGPPWVQEMGRDATALGGVGWLVFCTASVVGFLLLDQKYRMAVFVAGAVSSGWMLAYLLKAFIARPRPEIVPHLSHVFTSSFPSGHSMLSAIVYLTLGSLAAAAMRRPRLKIYVLCLAVIVTLLVGVSRVYLGVHYPTDVLAGWAAGTFWALLCWLIARWLQQHGGVEPEPLEREPQEREQ</sequence>
<dbReference type="InterPro" id="IPR000326">
    <property type="entry name" value="PAP2/HPO"/>
</dbReference>
<dbReference type="Pfam" id="PF01569">
    <property type="entry name" value="PAP2"/>
    <property type="match status" value="1"/>
</dbReference>
<dbReference type="EMBL" id="CP036433">
    <property type="protein sequence ID" value="QDU93526.1"/>
    <property type="molecule type" value="Genomic_DNA"/>
</dbReference>
<feature type="transmembrane region" description="Helical" evidence="1">
    <location>
        <begin position="148"/>
        <end position="169"/>
    </location>
</feature>
<feature type="domain" description="Phosphatidic acid phosphatase type 2/haloperoxidase" evidence="2">
    <location>
        <begin position="105"/>
        <end position="219"/>
    </location>
</feature>
<dbReference type="InterPro" id="IPR036938">
    <property type="entry name" value="PAP2/HPO_sf"/>
</dbReference>
<feature type="transmembrane region" description="Helical" evidence="1">
    <location>
        <begin position="106"/>
        <end position="128"/>
    </location>
</feature>
<dbReference type="SMART" id="SM00014">
    <property type="entry name" value="acidPPc"/>
    <property type="match status" value="1"/>
</dbReference>
<evidence type="ECO:0000259" key="2">
    <source>
        <dbReference type="SMART" id="SM00014"/>
    </source>
</evidence>
<keyword evidence="1" id="KW-0472">Membrane</keyword>
<dbReference type="Gene3D" id="1.20.144.10">
    <property type="entry name" value="Phosphatidic acid phosphatase type 2/haloperoxidase"/>
    <property type="match status" value="1"/>
</dbReference>
<reference evidence="3 4" key="1">
    <citation type="submission" date="2019-02" db="EMBL/GenBank/DDBJ databases">
        <title>Deep-cultivation of Planctomycetes and their phenomic and genomic characterization uncovers novel biology.</title>
        <authorList>
            <person name="Wiegand S."/>
            <person name="Jogler M."/>
            <person name="Boedeker C."/>
            <person name="Pinto D."/>
            <person name="Vollmers J."/>
            <person name="Rivas-Marin E."/>
            <person name="Kohn T."/>
            <person name="Peeters S.H."/>
            <person name="Heuer A."/>
            <person name="Rast P."/>
            <person name="Oberbeckmann S."/>
            <person name="Bunk B."/>
            <person name="Jeske O."/>
            <person name="Meyerdierks A."/>
            <person name="Storesund J.E."/>
            <person name="Kallscheuer N."/>
            <person name="Luecker S."/>
            <person name="Lage O.M."/>
            <person name="Pohl T."/>
            <person name="Merkel B.J."/>
            <person name="Hornburger P."/>
            <person name="Mueller R.-W."/>
            <person name="Bruemmer F."/>
            <person name="Labrenz M."/>
            <person name="Spormann A.M."/>
            <person name="Op den Camp H."/>
            <person name="Overmann J."/>
            <person name="Amann R."/>
            <person name="Jetten M.S.M."/>
            <person name="Mascher T."/>
            <person name="Medema M.H."/>
            <person name="Devos D.P."/>
            <person name="Kaster A.-K."/>
            <person name="Ovreas L."/>
            <person name="Rohde M."/>
            <person name="Galperin M.Y."/>
            <person name="Jogler C."/>
        </authorList>
    </citation>
    <scope>NUCLEOTIDE SEQUENCE [LARGE SCALE GENOMIC DNA]</scope>
    <source>
        <strain evidence="3 4">Pla85_3_4</strain>
    </source>
</reference>